<name>A0ABW4PTR6_9ACTN</name>
<evidence type="ECO:0008006" key="4">
    <source>
        <dbReference type="Google" id="ProtNLM"/>
    </source>
</evidence>
<feature type="compositionally biased region" description="Pro residues" evidence="1">
    <location>
        <begin position="284"/>
        <end position="293"/>
    </location>
</feature>
<keyword evidence="3" id="KW-1185">Reference proteome</keyword>
<gene>
    <name evidence="2" type="ORF">ACFSJS_26600</name>
</gene>
<sequence length="451" mass="48165">MHVNGAETHGYQQQQRGHVLLIAGDRATHRRRPQLTPSANLAALATVPTPMLLGSGVPTDLVHLDGVHDPNSVLLRLRAAVAAPGPVLLYLSGRLTTDRRRRELHLALTGTTPGTVRYSALPWAWLRTALCTRPAGTTAVFVDLAADKHAWTRLQEQPDTFSERLPICGVVTPPGLAGSDGVSPYTRHLVEQLRQQPVRPGNGHLHAATVAVAALPPGTLVVPQTGQLAPGPEPAAPQADARHLPAQVRQRRAARPDEPAPSVPRAAAPPTHRTAGQGPEDSPRPAPARPGSPPAVSTAVLPQPAVETDPRPVIWQAAQEGRHHEAAAMAAAWEQSAMRRHGPNSAEAIHWAEIRADLARIAENYPLATRLWIAAARSRLAHQEPDAPELLAAAQGAHYCWQHVTDATAARNLGPDLIALLRQLPALDPRHVPTAQRRLDSLNSAPAPPAD</sequence>
<feature type="region of interest" description="Disordered" evidence="1">
    <location>
        <begin position="223"/>
        <end position="308"/>
    </location>
</feature>
<comment type="caution">
    <text evidence="2">The sequence shown here is derived from an EMBL/GenBank/DDBJ whole genome shotgun (WGS) entry which is preliminary data.</text>
</comment>
<feature type="compositionally biased region" description="Low complexity" evidence="1">
    <location>
        <begin position="263"/>
        <end position="275"/>
    </location>
</feature>
<evidence type="ECO:0000256" key="1">
    <source>
        <dbReference type="SAM" id="MobiDB-lite"/>
    </source>
</evidence>
<reference evidence="3" key="1">
    <citation type="journal article" date="2019" name="Int. J. Syst. Evol. Microbiol.">
        <title>The Global Catalogue of Microorganisms (GCM) 10K type strain sequencing project: providing services to taxonomists for standard genome sequencing and annotation.</title>
        <authorList>
            <consortium name="The Broad Institute Genomics Platform"/>
            <consortium name="The Broad Institute Genome Sequencing Center for Infectious Disease"/>
            <person name="Wu L."/>
            <person name="Ma J."/>
        </authorList>
    </citation>
    <scope>NUCLEOTIDE SEQUENCE [LARGE SCALE GENOMIC DNA]</scope>
    <source>
        <strain evidence="3">CGMCC 4.7455</strain>
    </source>
</reference>
<proteinExistence type="predicted"/>
<accession>A0ABW4PTR6</accession>
<dbReference type="Proteomes" id="UP001597365">
    <property type="component" value="Unassembled WGS sequence"/>
</dbReference>
<dbReference type="EMBL" id="JBHUFU010000027">
    <property type="protein sequence ID" value="MFD1833185.1"/>
    <property type="molecule type" value="Genomic_DNA"/>
</dbReference>
<protein>
    <recommendedName>
        <fullName evidence="4">Tetratricopeptide repeat protein</fullName>
    </recommendedName>
</protein>
<dbReference type="RefSeq" id="WP_380904810.1">
    <property type="nucleotide sequence ID" value="NZ_JBHUFU010000027.1"/>
</dbReference>
<organism evidence="2 3">
    <name type="scientific">Streptomyces desertarenae</name>
    <dbReference type="NCBI Taxonomy" id="2666184"/>
    <lineage>
        <taxon>Bacteria</taxon>
        <taxon>Bacillati</taxon>
        <taxon>Actinomycetota</taxon>
        <taxon>Actinomycetes</taxon>
        <taxon>Kitasatosporales</taxon>
        <taxon>Streptomycetaceae</taxon>
        <taxon>Streptomyces</taxon>
    </lineage>
</organism>
<evidence type="ECO:0000313" key="2">
    <source>
        <dbReference type="EMBL" id="MFD1833185.1"/>
    </source>
</evidence>
<evidence type="ECO:0000313" key="3">
    <source>
        <dbReference type="Proteomes" id="UP001597365"/>
    </source>
</evidence>